<keyword evidence="10 15" id="KW-0175">Coiled coil</keyword>
<keyword evidence="12" id="KW-0131">Cell cycle</keyword>
<keyword evidence="9" id="KW-0995">Kinetochore</keyword>
<dbReference type="Pfam" id="PF03801">
    <property type="entry name" value="Ndc80_HEC"/>
    <property type="match status" value="1"/>
</dbReference>
<feature type="compositionally biased region" description="Polar residues" evidence="16">
    <location>
        <begin position="59"/>
        <end position="72"/>
    </location>
</feature>
<dbReference type="PANTHER" id="PTHR10643:SF2">
    <property type="entry name" value="KINETOCHORE PROTEIN NDC80 HOMOLOG"/>
    <property type="match status" value="1"/>
</dbReference>
<dbReference type="GO" id="GO:0031262">
    <property type="term" value="C:Ndc80 complex"/>
    <property type="evidence" value="ECO:0007669"/>
    <property type="project" value="InterPro"/>
</dbReference>
<dbReference type="InterPro" id="IPR012337">
    <property type="entry name" value="RNaseH-like_sf"/>
</dbReference>
<dbReference type="InterPro" id="IPR055260">
    <property type="entry name" value="Ndc80_CH"/>
</dbReference>
<gene>
    <name evidence="20" type="ORF">FPOA_14030</name>
</gene>
<keyword evidence="11" id="KW-0539">Nucleus</keyword>
<feature type="region of interest" description="Disordered" evidence="16">
    <location>
        <begin position="33"/>
        <end position="97"/>
    </location>
</feature>
<evidence type="ECO:0000256" key="10">
    <source>
        <dbReference type="ARBA" id="ARBA00023054"/>
    </source>
</evidence>
<evidence type="ECO:0000313" key="21">
    <source>
        <dbReference type="Proteomes" id="UP000091967"/>
    </source>
</evidence>
<dbReference type="SUPFAM" id="SSF53098">
    <property type="entry name" value="Ribonuclease H-like"/>
    <property type="match status" value="1"/>
</dbReference>
<dbReference type="InterPro" id="IPR005550">
    <property type="entry name" value="Kinetochore_Ndc80"/>
</dbReference>
<dbReference type="GO" id="GO:0005634">
    <property type="term" value="C:nucleus"/>
    <property type="evidence" value="ECO:0007669"/>
    <property type="project" value="UniProtKB-SubCell"/>
</dbReference>
<feature type="domain" description="Kinetochore protein NDC80 loop region" evidence="19">
    <location>
        <begin position="412"/>
        <end position="485"/>
    </location>
</feature>
<feature type="domain" description="Kinetochore protein Ndc80 CH" evidence="18">
    <location>
        <begin position="85"/>
        <end position="232"/>
    </location>
</feature>
<keyword evidence="21" id="KW-1185">Reference proteome</keyword>
<comment type="similarity">
    <text evidence="4">Belongs to the NDC80/HEC1 family.</text>
</comment>
<evidence type="ECO:0000256" key="14">
    <source>
        <dbReference type="ARBA" id="ARBA00073099"/>
    </source>
</evidence>
<evidence type="ECO:0000256" key="16">
    <source>
        <dbReference type="SAM" id="MobiDB-lite"/>
    </source>
</evidence>
<keyword evidence="8" id="KW-0498">Mitosis</keyword>
<evidence type="ECO:0000256" key="12">
    <source>
        <dbReference type="ARBA" id="ARBA00023306"/>
    </source>
</evidence>
<dbReference type="Proteomes" id="UP000091967">
    <property type="component" value="Unassembled WGS sequence"/>
</dbReference>
<feature type="compositionally biased region" description="Polar residues" evidence="16">
    <location>
        <begin position="87"/>
        <end position="97"/>
    </location>
</feature>
<evidence type="ECO:0000256" key="13">
    <source>
        <dbReference type="ARBA" id="ARBA00023328"/>
    </source>
</evidence>
<dbReference type="Pfam" id="PF03184">
    <property type="entry name" value="DDE_1"/>
    <property type="match status" value="1"/>
</dbReference>
<keyword evidence="7" id="KW-0132">Cell division</keyword>
<accession>A0A1B8A3F2</accession>
<evidence type="ECO:0000256" key="6">
    <source>
        <dbReference type="ARBA" id="ARBA00022454"/>
    </source>
</evidence>
<comment type="subcellular location">
    <subcellularLocation>
        <location evidence="3">Chromosome</location>
        <location evidence="3">Centromere</location>
        <location evidence="3">Kinetochore</location>
    </subcellularLocation>
    <subcellularLocation>
        <location evidence="2">Nucleus</location>
    </subcellularLocation>
</comment>
<comment type="caution">
    <text evidence="20">The sequence shown here is derived from an EMBL/GenBank/DDBJ whole genome shotgun (WGS) entry which is preliminary data.</text>
</comment>
<organism evidence="20 21">
    <name type="scientific">Fusarium poae</name>
    <dbReference type="NCBI Taxonomy" id="36050"/>
    <lineage>
        <taxon>Eukaryota</taxon>
        <taxon>Fungi</taxon>
        <taxon>Dikarya</taxon>
        <taxon>Ascomycota</taxon>
        <taxon>Pezizomycotina</taxon>
        <taxon>Sordariomycetes</taxon>
        <taxon>Hypocreomycetidae</taxon>
        <taxon>Hypocreales</taxon>
        <taxon>Nectriaceae</taxon>
        <taxon>Fusarium</taxon>
    </lineage>
</organism>
<evidence type="ECO:0000256" key="15">
    <source>
        <dbReference type="SAM" id="Coils"/>
    </source>
</evidence>
<evidence type="ECO:0000313" key="20">
    <source>
        <dbReference type="EMBL" id="OBS15005.1"/>
    </source>
</evidence>
<dbReference type="InterPro" id="IPR004875">
    <property type="entry name" value="DDE_SF_endonuclease_dom"/>
</dbReference>
<dbReference type="InterPro" id="IPR038273">
    <property type="entry name" value="Ndc80_sf"/>
</dbReference>
<proteinExistence type="inferred from homology"/>
<evidence type="ECO:0000256" key="9">
    <source>
        <dbReference type="ARBA" id="ARBA00022838"/>
    </source>
</evidence>
<dbReference type="GO" id="GO:0051301">
    <property type="term" value="P:cell division"/>
    <property type="evidence" value="ECO:0007669"/>
    <property type="project" value="UniProtKB-KW"/>
</dbReference>
<evidence type="ECO:0000259" key="19">
    <source>
        <dbReference type="Pfam" id="PF24487"/>
    </source>
</evidence>
<comment type="function">
    <text evidence="1">Acts as a component of the essential kinetochore-associated NDC80 complex, which is required for chromosome segregation and spindle checkpoint activity.</text>
</comment>
<dbReference type="GO" id="GO:0003676">
    <property type="term" value="F:nucleic acid binding"/>
    <property type="evidence" value="ECO:0007669"/>
    <property type="project" value="InterPro"/>
</dbReference>
<evidence type="ECO:0000256" key="4">
    <source>
        <dbReference type="ARBA" id="ARBA00007050"/>
    </source>
</evidence>
<evidence type="ECO:0000256" key="5">
    <source>
        <dbReference type="ARBA" id="ARBA00016554"/>
    </source>
</evidence>
<keyword evidence="6" id="KW-0158">Chromosome</keyword>
<reference evidence="20 21" key="1">
    <citation type="submission" date="2016-06" db="EMBL/GenBank/DDBJ databases">
        <title>Living apart together: crosstalk between the core and supernumerary genomes in a fungal plant pathogen.</title>
        <authorList>
            <person name="Vanheule A."/>
            <person name="Audenaert K."/>
            <person name="Warris S."/>
            <person name="Van De Geest H."/>
            <person name="Schijlen E."/>
            <person name="Hofte M."/>
            <person name="De Saeger S."/>
            <person name="Haesaert G."/>
            <person name="Waalwijk C."/>
            <person name="Van Der Lee T."/>
        </authorList>
    </citation>
    <scope>NUCLEOTIDE SEQUENCE [LARGE SCALE GENOMIC DNA]</scope>
    <source>
        <strain evidence="20 21">2516</strain>
    </source>
</reference>
<evidence type="ECO:0000259" key="18">
    <source>
        <dbReference type="Pfam" id="PF03801"/>
    </source>
</evidence>
<evidence type="ECO:0000256" key="7">
    <source>
        <dbReference type="ARBA" id="ARBA00022618"/>
    </source>
</evidence>
<feature type="coiled-coil region" evidence="15">
    <location>
        <begin position="559"/>
        <end position="622"/>
    </location>
</feature>
<evidence type="ECO:0000256" key="3">
    <source>
        <dbReference type="ARBA" id="ARBA00004629"/>
    </source>
</evidence>
<feature type="coiled-coil region" evidence="15">
    <location>
        <begin position="290"/>
        <end position="324"/>
    </location>
</feature>
<dbReference type="InterPro" id="IPR057091">
    <property type="entry name" value="NDC80_loop"/>
</dbReference>
<feature type="domain" description="DDE-1" evidence="17">
    <location>
        <begin position="986"/>
        <end position="1051"/>
    </location>
</feature>
<dbReference type="Pfam" id="PF24487">
    <property type="entry name" value="NDC80_loop"/>
    <property type="match status" value="1"/>
</dbReference>
<dbReference type="STRING" id="36050.A0A1B8A3F2"/>
<evidence type="ECO:0000256" key="2">
    <source>
        <dbReference type="ARBA" id="ARBA00004123"/>
    </source>
</evidence>
<evidence type="ECO:0000259" key="17">
    <source>
        <dbReference type="Pfam" id="PF03184"/>
    </source>
</evidence>
<feature type="compositionally biased region" description="Polar residues" evidence="16">
    <location>
        <begin position="33"/>
        <end position="50"/>
    </location>
</feature>
<dbReference type="EMBL" id="LYXU01000176">
    <property type="protein sequence ID" value="OBS15005.1"/>
    <property type="molecule type" value="Genomic_DNA"/>
</dbReference>
<keyword evidence="13" id="KW-0137">Centromere</keyword>
<name>A0A1B8A3F2_FUSPO</name>
<sequence>MGGAFGAVDDVILDSRGCDAKKLSIFRGISANSAIPQPSSTMKRSSSNIGGNYPGSHVRSMSTFTPGTTTKRASTDGNRRSGVYRPRQSTAPAASNHQSFFQTIPVPAGVLRDPRPLKDRSFQAQIGQEIMEYMVQHNFEMEMKHVLSQNVLKSPTQKDFNYMFQWLYHRIDPSHKFRKNIDQEVPPLLKQMRYPFERSITKSQIAAVGGQNWSIFLGLLHWMMQLAQMLDGYVNCQYDEACMEAGIDVSGDRIIFDFLSNGYRDWLAMDEDLGDEEAERVLAPHVQSMAAAFERSISKYTSELDILEAENARLLKEIEDLEKSTPDPAVLDHYFKIMEEDKVKFEEYNALVMQRSDKYENRSQVLQEELDKLLEELQEADEERRSLQKAVDAQGISMEDIDRMTAERGRLQRGIESASQRLEEVKKKVFEREAEASRKLGKLEQMVDRYNAMAYQIALIPSTAVNAKGREFELQVTVADDSNFTSSIMKGSPRPSSADRLVVDPTTGHQAGHILNLDLRGKIRNSFISLRKEILDRRATAMDEMIEDHDLLDGIKEAIEDRRGEVETLNHRVRAAEDEYEKTKEVIAAQKLASDAHIKKIEKELSRMRAGLSENVQILEQREINTTIEYEQLVLQANTLREELHTEIDRMLNDVIKVKIHVQKSLDDYEGFVTEELEKELGSDEMQAEVPTSILQMAWSGSSVTREIHRLFEAKRDTIKAELRNALTAVHISFNLWTSPNRFAIMAVFAHFIDQLGHQQSRLLALRRQFGAHSGENLAGSLVDIVYEWEIEGRVGCAISDNMTANDTCLYHSAETDIKRLDGWFDKYEAILKSYNIIQRNNWNFDESPLQIGWVSGNVRLFSIRKKHNTRAIAFQPGNKESLTSIDSINAAAQSIPSFLIFSLKSLLEEYTRAEIDEEVVLTHTETGFNNAQRGVQWLQHFNRHSFAKSSDFDGFTIKEWFGYPPEISLATWSQKYAYLASKKSRKNSPVTRLLVMDGFSAHEDIQFIWYCIMFDIVPFLLPSHTSHILQPLDVGVYLHLKRAQRDSLNDFVAGGGLQITRFHFLNMWNTLYNAAFRACYIYVGWEKSGLWPVNREIPLQPLRLAAKQKTEPLFPKLLHPITPRKSKKQLNDIREKLQILSSPTREILRNVEASLDYAIIAKSAQLEIVKLQRERLAMEARRTGSRRRIRNEDGGAYTIKSLRKQVSQRQHEELLVTNKKQAKEQESWLKELRQKAQPPVDASGPKLRGRAAAKAKAEKEARDTTKWEEIKEWNEVDDEEKKLMISTVPKSFLDGIPDLDKWQEDHPFTFIEDDEDVNPSPNAEDFISVASSLELPQLPRSVTSDSDDVSIIVSSQARVSQKAPANYTMAPFGVEINREEIEEIPRENWGGWGYDRRPNNYSSREGSGVESDSGPVAGPAPKSP</sequence>
<protein>
    <recommendedName>
        <fullName evidence="5">Probable kinetochore protein NDC80</fullName>
    </recommendedName>
    <alternativeName>
        <fullName evidence="14">Probable kinetochore protein ndc80</fullName>
    </alternativeName>
</protein>
<dbReference type="GO" id="GO:0051315">
    <property type="term" value="P:attachment of mitotic spindle microtubules to kinetochore"/>
    <property type="evidence" value="ECO:0007669"/>
    <property type="project" value="InterPro"/>
</dbReference>
<dbReference type="PANTHER" id="PTHR10643">
    <property type="entry name" value="KINETOCHORE PROTEIN NDC80"/>
    <property type="match status" value="1"/>
</dbReference>
<dbReference type="Gene3D" id="1.10.418.30">
    <property type="entry name" value="Ncd80 complex, Ncd80 subunit"/>
    <property type="match status" value="1"/>
</dbReference>
<feature type="region of interest" description="Disordered" evidence="16">
    <location>
        <begin position="1386"/>
        <end position="1425"/>
    </location>
</feature>
<dbReference type="FunFam" id="1.10.418.30:FF:000001">
    <property type="entry name" value="Probable kinetochore protein ndc80"/>
    <property type="match status" value="1"/>
</dbReference>
<evidence type="ECO:0000256" key="11">
    <source>
        <dbReference type="ARBA" id="ARBA00023242"/>
    </source>
</evidence>
<feature type="coiled-coil region" evidence="15">
    <location>
        <begin position="356"/>
        <end position="435"/>
    </location>
</feature>
<evidence type="ECO:0000256" key="1">
    <source>
        <dbReference type="ARBA" id="ARBA00002772"/>
    </source>
</evidence>
<evidence type="ECO:0000256" key="8">
    <source>
        <dbReference type="ARBA" id="ARBA00022776"/>
    </source>
</evidence>